<protein>
    <recommendedName>
        <fullName evidence="4">Protection of telomeres protein 1</fullName>
    </recommendedName>
</protein>
<dbReference type="InterPro" id="IPR028389">
    <property type="entry name" value="POT1"/>
</dbReference>
<comment type="subcellular location">
    <subcellularLocation>
        <location evidence="2">Chromosome</location>
        <location evidence="2">Telomere</location>
    </subcellularLocation>
    <subcellularLocation>
        <location evidence="1">Nucleus</location>
    </subcellularLocation>
</comment>
<dbReference type="Pfam" id="PF02765">
    <property type="entry name" value="POT1"/>
    <property type="match status" value="1"/>
</dbReference>
<evidence type="ECO:0000256" key="4">
    <source>
        <dbReference type="ARBA" id="ARBA00015253"/>
    </source>
</evidence>
<evidence type="ECO:0000259" key="10">
    <source>
        <dbReference type="SMART" id="SM00976"/>
    </source>
</evidence>
<dbReference type="PANTHER" id="PTHR14513">
    <property type="entry name" value="PROTECTION OF TELOMERES 1"/>
    <property type="match status" value="1"/>
</dbReference>
<evidence type="ECO:0000256" key="8">
    <source>
        <dbReference type="ARBA" id="ARBA00023242"/>
    </source>
</evidence>
<dbReference type="GO" id="GO:0098505">
    <property type="term" value="F:G-rich strand telomeric DNA binding"/>
    <property type="evidence" value="ECO:0007669"/>
    <property type="project" value="TreeGrafter"/>
</dbReference>
<dbReference type="SMART" id="SM00976">
    <property type="entry name" value="Telo_bind"/>
    <property type="match status" value="1"/>
</dbReference>
<dbReference type="OrthoDB" id="2186770at2759"/>
<organism evidence="11 12">
    <name type="scientific">Albula glossodonta</name>
    <name type="common">roundjaw bonefish</name>
    <dbReference type="NCBI Taxonomy" id="121402"/>
    <lineage>
        <taxon>Eukaryota</taxon>
        <taxon>Metazoa</taxon>
        <taxon>Chordata</taxon>
        <taxon>Craniata</taxon>
        <taxon>Vertebrata</taxon>
        <taxon>Euteleostomi</taxon>
        <taxon>Actinopterygii</taxon>
        <taxon>Neopterygii</taxon>
        <taxon>Teleostei</taxon>
        <taxon>Albuliformes</taxon>
        <taxon>Albulidae</taxon>
        <taxon>Albula</taxon>
    </lineage>
</organism>
<keyword evidence="7" id="KW-0238">DNA-binding</keyword>
<evidence type="ECO:0000313" key="12">
    <source>
        <dbReference type="Proteomes" id="UP000824540"/>
    </source>
</evidence>
<keyword evidence="6" id="KW-0779">Telomere</keyword>
<dbReference type="InterPro" id="IPR011564">
    <property type="entry name" value="Telomer_end-bd_POT1/Cdc13"/>
</dbReference>
<feature type="compositionally biased region" description="Polar residues" evidence="9">
    <location>
        <begin position="291"/>
        <end position="301"/>
    </location>
</feature>
<evidence type="ECO:0000313" key="11">
    <source>
        <dbReference type="EMBL" id="KAG9345873.1"/>
    </source>
</evidence>
<evidence type="ECO:0000256" key="5">
    <source>
        <dbReference type="ARBA" id="ARBA00022454"/>
    </source>
</evidence>
<keyword evidence="5" id="KW-0158">Chromosome</keyword>
<dbReference type="GO" id="GO:0010521">
    <property type="term" value="F:telomerase inhibitor activity"/>
    <property type="evidence" value="ECO:0007669"/>
    <property type="project" value="TreeGrafter"/>
</dbReference>
<feature type="region of interest" description="Disordered" evidence="9">
    <location>
        <begin position="254"/>
        <end position="301"/>
    </location>
</feature>
<evidence type="ECO:0000256" key="7">
    <source>
        <dbReference type="ARBA" id="ARBA00023125"/>
    </source>
</evidence>
<feature type="domain" description="Telomeric single stranded DNA binding POT1/Cdc13" evidence="10">
    <location>
        <begin position="225"/>
        <end position="424"/>
    </location>
</feature>
<dbReference type="AlphaFoldDB" id="A0A8T2NXT2"/>
<proteinExistence type="inferred from homology"/>
<evidence type="ECO:0000256" key="1">
    <source>
        <dbReference type="ARBA" id="ARBA00004123"/>
    </source>
</evidence>
<dbReference type="CDD" id="cd04497">
    <property type="entry name" value="hPOT1_OB1_like"/>
    <property type="match status" value="1"/>
</dbReference>
<dbReference type="FunFam" id="2.40.50.140:FF:000119">
    <property type="entry name" value="Protection of telomeres 1 homolog"/>
    <property type="match status" value="1"/>
</dbReference>
<comment type="caution">
    <text evidence="11">The sequence shown here is derived from an EMBL/GenBank/DDBJ whole genome shotgun (WGS) entry which is preliminary data.</text>
</comment>
<dbReference type="SUPFAM" id="SSF50249">
    <property type="entry name" value="Nucleic acid-binding proteins"/>
    <property type="match status" value="3"/>
</dbReference>
<comment type="similarity">
    <text evidence="3">Belongs to the telombin family.</text>
</comment>
<dbReference type="GO" id="GO:0016233">
    <property type="term" value="P:telomere capping"/>
    <property type="evidence" value="ECO:0007669"/>
    <property type="project" value="TreeGrafter"/>
</dbReference>
<dbReference type="Proteomes" id="UP000824540">
    <property type="component" value="Unassembled WGS sequence"/>
</dbReference>
<keyword evidence="12" id="KW-1185">Reference proteome</keyword>
<gene>
    <name evidence="11" type="ORF">JZ751_009029</name>
</gene>
<name>A0A8T2NXT2_9TELE</name>
<dbReference type="GO" id="GO:0032210">
    <property type="term" value="P:regulation of telomere maintenance via telomerase"/>
    <property type="evidence" value="ECO:0007669"/>
    <property type="project" value="TreeGrafter"/>
</dbReference>
<sequence length="527" mass="56981">MFGGSLRVFECGRFVREKKEHRVSSAASTNSGSTPPPPDSKALELPAEGGLSELQLTGRTAVMPIHVVTDLRAEVPSHLKKVPIPQLSRSSAVLGTCVKGKVIKKYPLVSLEDDDYVLKTVIQEHEDQLSLPPGSTSINAILFGPLAKEFSKTVNQGDLVVMAGFVVGRSPTAQKDGLHPCNLQLAGVDACIYVYPSSSTGSSTSTISAMTPVPSAETTKPKYTYVSLKDLKAGMIVNIYGVVTFFKQPFRTKGTVNQNSVPRDPDHPNTERKQAASCRGTPAGPRMTSARAPTSQQGSNYGNLFREEAQGSRTVSERPLTPGYNYCSTLKITDQSDIKLGCTIFSEKLEDHPQIYKIGDIVRLHRVKAQFFNGSINMVSTLGFSVVTFDGTVGSPMIPRTCSRSFHFSDEDRHTVERLRAWAASQSALPSMSSALLSSVRPRMYFDLTCQLLAKAVMDSSCTLLRVWDGTRCAEPLLNVSVEPEALEGSTAITGGRDNLVANVLAYDNHVEVARGLKVRGHSGGVP</sequence>
<dbReference type="PANTHER" id="PTHR14513:SF0">
    <property type="entry name" value="PROTECTION OF TELOMERES PROTEIN 1"/>
    <property type="match status" value="1"/>
</dbReference>
<evidence type="ECO:0000256" key="9">
    <source>
        <dbReference type="SAM" id="MobiDB-lite"/>
    </source>
</evidence>
<feature type="compositionally biased region" description="Basic and acidic residues" evidence="9">
    <location>
        <begin position="263"/>
        <end position="274"/>
    </location>
</feature>
<dbReference type="GO" id="GO:0000783">
    <property type="term" value="C:nuclear telomere cap complex"/>
    <property type="evidence" value="ECO:0007669"/>
    <property type="project" value="TreeGrafter"/>
</dbReference>
<dbReference type="Gene3D" id="2.40.50.140">
    <property type="entry name" value="Nucleic acid-binding proteins"/>
    <property type="match status" value="3"/>
</dbReference>
<evidence type="ECO:0000256" key="3">
    <source>
        <dbReference type="ARBA" id="ARBA00008442"/>
    </source>
</evidence>
<dbReference type="Pfam" id="PF16686">
    <property type="entry name" value="POT1PC"/>
    <property type="match status" value="1"/>
</dbReference>
<feature type="region of interest" description="Disordered" evidence="9">
    <location>
        <begin position="20"/>
        <end position="41"/>
    </location>
</feature>
<evidence type="ECO:0000256" key="2">
    <source>
        <dbReference type="ARBA" id="ARBA00004574"/>
    </source>
</evidence>
<accession>A0A8T2NXT2</accession>
<evidence type="ECO:0000256" key="6">
    <source>
        <dbReference type="ARBA" id="ARBA00022895"/>
    </source>
</evidence>
<keyword evidence="8" id="KW-0539">Nucleus</keyword>
<dbReference type="InterPro" id="IPR032042">
    <property type="entry name" value="POT1PC"/>
</dbReference>
<reference evidence="11" key="1">
    <citation type="thesis" date="2021" institute="BYU ScholarsArchive" country="Provo, UT, USA">
        <title>Applications of and Algorithms for Genome Assembly and Genomic Analyses with an Emphasis on Marine Teleosts.</title>
        <authorList>
            <person name="Pickett B.D."/>
        </authorList>
    </citation>
    <scope>NUCLEOTIDE SEQUENCE</scope>
    <source>
        <strain evidence="11">HI-2016</strain>
    </source>
</reference>
<dbReference type="InterPro" id="IPR012340">
    <property type="entry name" value="NA-bd_OB-fold"/>
</dbReference>
<dbReference type="EMBL" id="JAFBMS010000017">
    <property type="protein sequence ID" value="KAG9345873.1"/>
    <property type="molecule type" value="Genomic_DNA"/>
</dbReference>